<dbReference type="PANTHER" id="PTHR10359:SF18">
    <property type="entry name" value="ENDONUCLEASE III"/>
    <property type="match status" value="1"/>
</dbReference>
<dbReference type="GO" id="GO:0046872">
    <property type="term" value="F:metal ion binding"/>
    <property type="evidence" value="ECO:0007669"/>
    <property type="project" value="UniProtKB-KW"/>
</dbReference>
<evidence type="ECO:0000256" key="9">
    <source>
        <dbReference type="ARBA" id="ARBA00023204"/>
    </source>
</evidence>
<dbReference type="Pfam" id="PF00730">
    <property type="entry name" value="HhH-GPD"/>
    <property type="match status" value="1"/>
</dbReference>
<keyword evidence="4" id="KW-0227">DNA damage</keyword>
<dbReference type="FunFam" id="1.10.1670.10:FF:000001">
    <property type="entry name" value="Endonuclease III"/>
    <property type="match status" value="1"/>
</dbReference>
<evidence type="ECO:0000313" key="13">
    <source>
        <dbReference type="EMBL" id="VBB69837.1"/>
    </source>
</evidence>
<keyword evidence="6" id="KW-0408">Iron</keyword>
<organism evidence="13">
    <name type="scientific">invertebrate metagenome</name>
    <dbReference type="NCBI Taxonomy" id="1711999"/>
    <lineage>
        <taxon>unclassified sequences</taxon>
        <taxon>metagenomes</taxon>
        <taxon>organismal metagenomes</taxon>
    </lineage>
</organism>
<evidence type="ECO:0000256" key="1">
    <source>
        <dbReference type="ARBA" id="ARBA00008343"/>
    </source>
</evidence>
<evidence type="ECO:0000256" key="4">
    <source>
        <dbReference type="ARBA" id="ARBA00022763"/>
    </source>
</evidence>
<keyword evidence="8" id="KW-0238">DNA-binding</keyword>
<evidence type="ECO:0000256" key="10">
    <source>
        <dbReference type="ARBA" id="ARBA00023239"/>
    </source>
</evidence>
<dbReference type="GO" id="GO:0006285">
    <property type="term" value="P:base-excision repair, AP site formation"/>
    <property type="evidence" value="ECO:0007669"/>
    <property type="project" value="TreeGrafter"/>
</dbReference>
<evidence type="ECO:0000256" key="11">
    <source>
        <dbReference type="ARBA" id="ARBA00023295"/>
    </source>
</evidence>
<proteinExistence type="inferred from homology"/>
<accession>A0A484H6P8</accession>
<dbReference type="PIRSF" id="PIRSF001435">
    <property type="entry name" value="Nth"/>
    <property type="match status" value="1"/>
</dbReference>
<name>A0A484H6P8_9ZZZZ</name>
<keyword evidence="10 13" id="KW-0456">Lyase</keyword>
<evidence type="ECO:0000256" key="2">
    <source>
        <dbReference type="ARBA" id="ARBA00022485"/>
    </source>
</evidence>
<keyword evidence="9" id="KW-0234">DNA repair</keyword>
<keyword evidence="2" id="KW-0004">4Fe-4S</keyword>
<dbReference type="InterPro" id="IPR003265">
    <property type="entry name" value="HhH-GPD_domain"/>
</dbReference>
<dbReference type="InterPro" id="IPR000445">
    <property type="entry name" value="HhH_motif"/>
</dbReference>
<dbReference type="GO" id="GO:0003677">
    <property type="term" value="F:DNA binding"/>
    <property type="evidence" value="ECO:0007669"/>
    <property type="project" value="UniProtKB-KW"/>
</dbReference>
<reference evidence="13" key="1">
    <citation type="submission" date="2018-10" db="EMBL/GenBank/DDBJ databases">
        <authorList>
            <person name="Gruber-Vodicka H."/>
            <person name="Jaeckle O."/>
        </authorList>
    </citation>
    <scope>NUCLEOTIDE SEQUENCE</scope>
</reference>
<dbReference type="Pfam" id="PF00633">
    <property type="entry name" value="HHH"/>
    <property type="match status" value="1"/>
</dbReference>
<evidence type="ECO:0000256" key="5">
    <source>
        <dbReference type="ARBA" id="ARBA00022801"/>
    </source>
</evidence>
<keyword evidence="5" id="KW-0378">Hydrolase</keyword>
<dbReference type="EMBL" id="LR026963">
    <property type="protein sequence ID" value="VBB69837.1"/>
    <property type="molecule type" value="Genomic_DNA"/>
</dbReference>
<protein>
    <submittedName>
        <fullName evidence="13">Endonuclease III</fullName>
        <ecNumber evidence="13">4.2.99.18</ecNumber>
    </submittedName>
</protein>
<dbReference type="InterPro" id="IPR011257">
    <property type="entry name" value="DNA_glycosylase"/>
</dbReference>
<evidence type="ECO:0000256" key="8">
    <source>
        <dbReference type="ARBA" id="ARBA00023125"/>
    </source>
</evidence>
<comment type="similarity">
    <text evidence="1">Belongs to the Nth/MutY family.</text>
</comment>
<dbReference type="Gene3D" id="1.10.340.30">
    <property type="entry name" value="Hypothetical protein, domain 2"/>
    <property type="match status" value="1"/>
</dbReference>
<sequence length="234" mass="26020">MERCRDANRNELLPLKRVSCMAAAKAESFFHRLAVANPVPRSELIFYSPYTLLVAVVLSAQATDRSVNNVTRSLFLAADTPSMMVALGEDGVKAHIRTIGLFHNKARYIIAMSRLLIDDHGSKVPSDRASLEKLPGVGRKSASVVLNIAFFQPIIAVDTHVFRVCNRSGIAKGYTPLEVEEKLESIVPDRYRLHAHNWLVLHGRYVCKARTAHCIKCNVQDLCESVHTQSISAK</sequence>
<keyword evidence="3" id="KW-0479">Metal-binding</keyword>
<evidence type="ECO:0000259" key="12">
    <source>
        <dbReference type="SMART" id="SM00478"/>
    </source>
</evidence>
<dbReference type="CDD" id="cd00056">
    <property type="entry name" value="ENDO3c"/>
    <property type="match status" value="1"/>
</dbReference>
<dbReference type="InterPro" id="IPR005759">
    <property type="entry name" value="Nth"/>
</dbReference>
<dbReference type="SUPFAM" id="SSF48150">
    <property type="entry name" value="DNA-glycosylase"/>
    <property type="match status" value="1"/>
</dbReference>
<evidence type="ECO:0000256" key="3">
    <source>
        <dbReference type="ARBA" id="ARBA00022723"/>
    </source>
</evidence>
<evidence type="ECO:0000256" key="7">
    <source>
        <dbReference type="ARBA" id="ARBA00023014"/>
    </source>
</evidence>
<feature type="domain" description="HhH-GPD" evidence="12">
    <location>
        <begin position="58"/>
        <end position="205"/>
    </location>
</feature>
<keyword evidence="13" id="KW-0255">Endonuclease</keyword>
<gene>
    <name evidence="13" type="ORF">RIEGSTA812A_PEG_1310</name>
</gene>
<dbReference type="Gene3D" id="1.10.1670.10">
    <property type="entry name" value="Helix-hairpin-Helix base-excision DNA repair enzymes (C-terminal)"/>
    <property type="match status" value="1"/>
</dbReference>
<dbReference type="FunFam" id="1.10.340.30:FF:000001">
    <property type="entry name" value="Endonuclease III"/>
    <property type="match status" value="1"/>
</dbReference>
<dbReference type="SMART" id="SM00478">
    <property type="entry name" value="ENDO3c"/>
    <property type="match status" value="1"/>
</dbReference>
<dbReference type="HAMAP" id="MF_00942">
    <property type="entry name" value="Nth"/>
    <property type="match status" value="1"/>
</dbReference>
<evidence type="ECO:0000256" key="6">
    <source>
        <dbReference type="ARBA" id="ARBA00023004"/>
    </source>
</evidence>
<dbReference type="GO" id="GO:0140078">
    <property type="term" value="F:class I DNA-(apurinic or apyrimidinic site) endonuclease activity"/>
    <property type="evidence" value="ECO:0007669"/>
    <property type="project" value="UniProtKB-EC"/>
</dbReference>
<keyword evidence="11" id="KW-0326">Glycosidase</keyword>
<dbReference type="InterPro" id="IPR023170">
    <property type="entry name" value="HhH_base_excis_C"/>
</dbReference>
<keyword evidence="13" id="KW-0540">Nuclease</keyword>
<dbReference type="GO" id="GO:0051539">
    <property type="term" value="F:4 iron, 4 sulfur cluster binding"/>
    <property type="evidence" value="ECO:0007669"/>
    <property type="project" value="UniProtKB-KW"/>
</dbReference>
<dbReference type="GO" id="GO:0019104">
    <property type="term" value="F:DNA N-glycosylase activity"/>
    <property type="evidence" value="ECO:0007669"/>
    <property type="project" value="TreeGrafter"/>
</dbReference>
<dbReference type="AlphaFoldDB" id="A0A484H6P8"/>
<keyword evidence="7" id="KW-0411">Iron-sulfur</keyword>
<dbReference type="NCBIfam" id="TIGR01083">
    <property type="entry name" value="nth"/>
    <property type="match status" value="1"/>
</dbReference>
<dbReference type="PANTHER" id="PTHR10359">
    <property type="entry name" value="A/G-SPECIFIC ADENINE GLYCOSYLASE/ENDONUCLEASE III"/>
    <property type="match status" value="1"/>
</dbReference>
<dbReference type="EC" id="4.2.99.18" evidence="13"/>